<protein>
    <submittedName>
        <fullName evidence="2">Uncharacterized protein</fullName>
    </submittedName>
</protein>
<gene>
    <name evidence="2" type="ORF">PCOR1329_LOCUS79441</name>
</gene>
<keyword evidence="1" id="KW-1133">Transmembrane helix</keyword>
<keyword evidence="1" id="KW-0472">Membrane</keyword>
<organism evidence="2 3">
    <name type="scientific">Prorocentrum cordatum</name>
    <dbReference type="NCBI Taxonomy" id="2364126"/>
    <lineage>
        <taxon>Eukaryota</taxon>
        <taxon>Sar</taxon>
        <taxon>Alveolata</taxon>
        <taxon>Dinophyceae</taxon>
        <taxon>Prorocentrales</taxon>
        <taxon>Prorocentraceae</taxon>
        <taxon>Prorocentrum</taxon>
    </lineage>
</organism>
<feature type="transmembrane region" description="Helical" evidence="1">
    <location>
        <begin position="30"/>
        <end position="47"/>
    </location>
</feature>
<sequence>MILDEELLLKSCFALHNGSGRHHGSSLDRLLTFFLFLVVWAVLKTFGPTLRKEKARASDQEILDLILDIDRNDRKRIILKNAIIDCDQYVKEIKAFLSERQ</sequence>
<accession>A0ABN9XWE5</accession>
<evidence type="ECO:0000313" key="2">
    <source>
        <dbReference type="EMBL" id="CAK0903013.1"/>
    </source>
</evidence>
<evidence type="ECO:0000313" key="3">
    <source>
        <dbReference type="Proteomes" id="UP001189429"/>
    </source>
</evidence>
<keyword evidence="3" id="KW-1185">Reference proteome</keyword>
<dbReference type="Proteomes" id="UP001189429">
    <property type="component" value="Unassembled WGS sequence"/>
</dbReference>
<proteinExistence type="predicted"/>
<comment type="caution">
    <text evidence="2">The sequence shown here is derived from an EMBL/GenBank/DDBJ whole genome shotgun (WGS) entry which is preliminary data.</text>
</comment>
<name>A0ABN9XWE5_9DINO</name>
<evidence type="ECO:0000256" key="1">
    <source>
        <dbReference type="SAM" id="Phobius"/>
    </source>
</evidence>
<keyword evidence="1" id="KW-0812">Transmembrane</keyword>
<reference evidence="2" key="1">
    <citation type="submission" date="2023-10" db="EMBL/GenBank/DDBJ databases">
        <authorList>
            <person name="Chen Y."/>
            <person name="Shah S."/>
            <person name="Dougan E. K."/>
            <person name="Thang M."/>
            <person name="Chan C."/>
        </authorList>
    </citation>
    <scope>NUCLEOTIDE SEQUENCE [LARGE SCALE GENOMIC DNA]</scope>
</reference>
<dbReference type="EMBL" id="CAUYUJ010021155">
    <property type="protein sequence ID" value="CAK0903013.1"/>
    <property type="molecule type" value="Genomic_DNA"/>
</dbReference>